<proteinExistence type="predicted"/>
<dbReference type="EMBL" id="JADOEF010000004">
    <property type="protein sequence ID" value="MBF7812210.1"/>
    <property type="molecule type" value="Genomic_DNA"/>
</dbReference>
<accession>A0A1W7LU17</accession>
<comment type="caution">
    <text evidence="1">The sequence shown here is derived from an EMBL/GenBank/DDBJ whole genome shotgun (WGS) entry which is preliminary data.</text>
</comment>
<sequence length="48" mass="5658">METKVSELLLKGLKINFSYKELQELLNRISIVKNEYVSLCNKKNQDEL</sequence>
<dbReference type="AlphaFoldDB" id="A0A1W7LU17"/>
<dbReference type="RefSeq" id="WP_158380890.1">
    <property type="nucleotide sequence ID" value="NZ_CP073279.1"/>
</dbReference>
<protein>
    <submittedName>
        <fullName evidence="1">Uncharacterized protein</fullName>
    </submittedName>
</protein>
<evidence type="ECO:0000313" key="2">
    <source>
        <dbReference type="Proteomes" id="UP000631418"/>
    </source>
</evidence>
<dbReference type="Proteomes" id="UP000631418">
    <property type="component" value="Unassembled WGS sequence"/>
</dbReference>
<evidence type="ECO:0000313" key="1">
    <source>
        <dbReference type="EMBL" id="MBF7812210.1"/>
    </source>
</evidence>
<reference evidence="1" key="1">
    <citation type="submission" date="2020-11" db="EMBL/GenBank/DDBJ databases">
        <authorList>
            <person name="Thieme N."/>
            <person name="Liebl W."/>
            <person name="Zverlov V."/>
        </authorList>
    </citation>
    <scope>NUCLEOTIDE SEQUENCE</scope>
    <source>
        <strain evidence="1">NT08</strain>
    </source>
</reference>
<name>A0A1W7LU17_CLOBE</name>
<organism evidence="1 2">
    <name type="scientific">Clostridium beijerinckii</name>
    <name type="common">Clostridium MP</name>
    <dbReference type="NCBI Taxonomy" id="1520"/>
    <lineage>
        <taxon>Bacteria</taxon>
        <taxon>Bacillati</taxon>
        <taxon>Bacillota</taxon>
        <taxon>Clostridia</taxon>
        <taxon>Eubacteriales</taxon>
        <taxon>Clostridiaceae</taxon>
        <taxon>Clostridium</taxon>
    </lineage>
</organism>
<gene>
    <name evidence="1" type="ORF">IS491_26845</name>
</gene>